<evidence type="ECO:0000256" key="1">
    <source>
        <dbReference type="SAM" id="SignalP"/>
    </source>
</evidence>
<reference evidence="2 3" key="1">
    <citation type="submission" date="2022-03" db="EMBL/GenBank/DDBJ databases">
        <authorList>
            <person name="Macdonald S."/>
            <person name="Ahmed S."/>
            <person name="Newling K."/>
        </authorList>
    </citation>
    <scope>NUCLEOTIDE SEQUENCE [LARGE SCALE GENOMIC DNA]</scope>
</reference>
<keyword evidence="1" id="KW-0732">Signal</keyword>
<accession>A0ABC8KYM9</accession>
<dbReference type="EMBL" id="CAKOAT010386265">
    <property type="protein sequence ID" value="CAH8364297.1"/>
    <property type="molecule type" value="Genomic_DNA"/>
</dbReference>
<evidence type="ECO:0000313" key="2">
    <source>
        <dbReference type="EMBL" id="CAH8364297.1"/>
    </source>
</evidence>
<dbReference type="AlphaFoldDB" id="A0ABC8KYM9"/>
<comment type="caution">
    <text evidence="2">The sequence shown here is derived from an EMBL/GenBank/DDBJ whole genome shotgun (WGS) entry which is preliminary data.</text>
</comment>
<protein>
    <submittedName>
        <fullName evidence="2">Uncharacterized protein</fullName>
    </submittedName>
</protein>
<dbReference type="Proteomes" id="UP001642260">
    <property type="component" value="Unassembled WGS sequence"/>
</dbReference>
<evidence type="ECO:0000313" key="3">
    <source>
        <dbReference type="Proteomes" id="UP001642260"/>
    </source>
</evidence>
<keyword evidence="3" id="KW-1185">Reference proteome</keyword>
<name>A0ABC8KYM9_ERUVS</name>
<feature type="chain" id="PRO_5044740367" evidence="1">
    <location>
        <begin position="19"/>
        <end position="94"/>
    </location>
</feature>
<feature type="signal peptide" evidence="1">
    <location>
        <begin position="1"/>
        <end position="18"/>
    </location>
</feature>
<gene>
    <name evidence="2" type="ORF">ERUC_LOCUS30053</name>
</gene>
<proteinExistence type="predicted"/>
<sequence length="94" mass="10928">MIFFLFVALILFVEASHARFPQPRITELINGEIVELHPMMKKVDWAEISNKKSKLRCIGHPSRRVPKQVPNETTRWENSKDSFHGGMTMMFLSV</sequence>
<organism evidence="2 3">
    <name type="scientific">Eruca vesicaria subsp. sativa</name>
    <name type="common">Garden rocket</name>
    <name type="synonym">Eruca sativa</name>
    <dbReference type="NCBI Taxonomy" id="29727"/>
    <lineage>
        <taxon>Eukaryota</taxon>
        <taxon>Viridiplantae</taxon>
        <taxon>Streptophyta</taxon>
        <taxon>Embryophyta</taxon>
        <taxon>Tracheophyta</taxon>
        <taxon>Spermatophyta</taxon>
        <taxon>Magnoliopsida</taxon>
        <taxon>eudicotyledons</taxon>
        <taxon>Gunneridae</taxon>
        <taxon>Pentapetalae</taxon>
        <taxon>rosids</taxon>
        <taxon>malvids</taxon>
        <taxon>Brassicales</taxon>
        <taxon>Brassicaceae</taxon>
        <taxon>Brassiceae</taxon>
        <taxon>Eruca</taxon>
    </lineage>
</organism>